<organism evidence="7 8">
    <name type="scientific">Candidatus Fusicatenibacter merdavium</name>
    <dbReference type="NCBI Taxonomy" id="2838600"/>
    <lineage>
        <taxon>Bacteria</taxon>
        <taxon>Bacillati</taxon>
        <taxon>Bacillota</taxon>
        <taxon>Clostridia</taxon>
        <taxon>Lachnospirales</taxon>
        <taxon>Lachnospiraceae</taxon>
        <taxon>Fusicatenibacter</taxon>
    </lineage>
</organism>
<dbReference type="InterPro" id="IPR017853">
    <property type="entry name" value="GH"/>
</dbReference>
<keyword evidence="5" id="KW-0326">Glycosidase</keyword>
<dbReference type="AlphaFoldDB" id="A0A9D1XCT8"/>
<evidence type="ECO:0000256" key="3">
    <source>
        <dbReference type="ARBA" id="ARBA00012663"/>
    </source>
</evidence>
<dbReference type="Gene3D" id="3.20.20.300">
    <property type="entry name" value="Glycoside hydrolase, family 3, N-terminal domain"/>
    <property type="match status" value="1"/>
</dbReference>
<dbReference type="Gene3D" id="3.40.50.1700">
    <property type="entry name" value="Glycoside hydrolase family 3 C-terminal domain"/>
    <property type="match status" value="1"/>
</dbReference>
<feature type="domain" description="Glycoside hydrolase family 3 N-terminal" evidence="6">
    <location>
        <begin position="29"/>
        <end position="348"/>
    </location>
</feature>
<keyword evidence="4 7" id="KW-0378">Hydrolase</keyword>
<accession>A0A9D1XCT8</accession>
<dbReference type="GO" id="GO:0005975">
    <property type="term" value="P:carbohydrate metabolic process"/>
    <property type="evidence" value="ECO:0007669"/>
    <property type="project" value="InterPro"/>
</dbReference>
<evidence type="ECO:0000256" key="2">
    <source>
        <dbReference type="ARBA" id="ARBA00005336"/>
    </source>
</evidence>
<evidence type="ECO:0000313" key="8">
    <source>
        <dbReference type="Proteomes" id="UP000886890"/>
    </source>
</evidence>
<evidence type="ECO:0000313" key="7">
    <source>
        <dbReference type="EMBL" id="HIX76741.1"/>
    </source>
</evidence>
<dbReference type="EMBL" id="DXEK01000064">
    <property type="protein sequence ID" value="HIX76741.1"/>
    <property type="molecule type" value="Genomic_DNA"/>
</dbReference>
<gene>
    <name evidence="7" type="ORF">H9734_03980</name>
</gene>
<protein>
    <recommendedName>
        <fullName evidence="3">beta-N-acetylhexosaminidase</fullName>
        <ecNumber evidence="3">3.2.1.52</ecNumber>
    </recommendedName>
</protein>
<dbReference type="InterPro" id="IPR036881">
    <property type="entry name" value="Glyco_hydro_3_C_sf"/>
</dbReference>
<reference evidence="7" key="1">
    <citation type="journal article" date="2021" name="PeerJ">
        <title>Extensive microbial diversity within the chicken gut microbiome revealed by metagenomics and culture.</title>
        <authorList>
            <person name="Gilroy R."/>
            <person name="Ravi A."/>
            <person name="Getino M."/>
            <person name="Pursley I."/>
            <person name="Horton D.L."/>
            <person name="Alikhan N.F."/>
            <person name="Baker D."/>
            <person name="Gharbi K."/>
            <person name="Hall N."/>
            <person name="Watson M."/>
            <person name="Adriaenssens E.M."/>
            <person name="Foster-Nyarko E."/>
            <person name="Jarju S."/>
            <person name="Secka A."/>
            <person name="Antonio M."/>
            <person name="Oren A."/>
            <person name="Chaudhuri R.R."/>
            <person name="La Ragione R."/>
            <person name="Hildebrand F."/>
            <person name="Pallen M.J."/>
        </authorList>
    </citation>
    <scope>NUCLEOTIDE SEQUENCE</scope>
    <source>
        <strain evidence="7">CHK183-1962</strain>
    </source>
</reference>
<evidence type="ECO:0000259" key="6">
    <source>
        <dbReference type="Pfam" id="PF00933"/>
    </source>
</evidence>
<dbReference type="InterPro" id="IPR050226">
    <property type="entry name" value="NagZ_Beta-hexosaminidase"/>
</dbReference>
<evidence type="ECO:0000256" key="1">
    <source>
        <dbReference type="ARBA" id="ARBA00001231"/>
    </source>
</evidence>
<dbReference type="SUPFAM" id="SSF51445">
    <property type="entry name" value="(Trans)glycosidases"/>
    <property type="match status" value="1"/>
</dbReference>
<dbReference type="GO" id="GO:0004563">
    <property type="term" value="F:beta-N-acetylhexosaminidase activity"/>
    <property type="evidence" value="ECO:0007669"/>
    <property type="project" value="UniProtKB-EC"/>
</dbReference>
<name>A0A9D1XCT8_9FIRM</name>
<dbReference type="InterPro" id="IPR036962">
    <property type="entry name" value="Glyco_hydro_3_N_sf"/>
</dbReference>
<evidence type="ECO:0000256" key="5">
    <source>
        <dbReference type="ARBA" id="ARBA00023295"/>
    </source>
</evidence>
<dbReference type="EC" id="3.2.1.52" evidence="3"/>
<proteinExistence type="inferred from homology"/>
<dbReference type="GO" id="GO:0009254">
    <property type="term" value="P:peptidoglycan turnover"/>
    <property type="evidence" value="ECO:0007669"/>
    <property type="project" value="TreeGrafter"/>
</dbReference>
<comment type="caution">
    <text evidence="7">The sequence shown here is derived from an EMBL/GenBank/DDBJ whole genome shotgun (WGS) entry which is preliminary data.</text>
</comment>
<dbReference type="PANTHER" id="PTHR30480">
    <property type="entry name" value="BETA-HEXOSAMINIDASE-RELATED"/>
    <property type="match status" value="1"/>
</dbReference>
<sequence>MVDLKAKPYYLSDEDIKWVEDTIAGMTDEEKVGQLFVNMVNDFSPEGIKKVVDTYHPGALRYHNKSAEELWDMVNTFQSCSKIPLLVASNCEAGGNGGVGGGTGVACGAATAASRNPDVAYKAAKVGGTEAMAIGSNWNFAPIVDLLQNWRNTIVQTRSFCADPDRTIEYAKAFIKGTEECDMATTIKHFPGDGTEENDQHLMMGVNDLDCDTWMESFGKVYKALIDAGVKTIMAGHIAQPAWQRKLAGRDLDDHEILPATLCPELITGLLKETLGFNGLVVTDASHMIGMFGAMPRSQQVPAAIAAGCDMYLFFNDMEEDFGYMMAGYKNGIITEERMQDALRRILGVKASIGLHKKQANGTLMPPKEGISVVGCEEHKKIAKECADQFITLVKDTQNMLPLNPEKQKRVRVYFLEGDGRVVAGKLIKDDSGAKTKAYLIKKLEERGFIVEDGDAVAAKGKMETFMANTDAVLVFIDQVGFAQYNTMRVKWTMPGQQPWYVRQVPTAFISLYLPNYLIDLTMSRTYVNCYQDTPQVLDSLIEKLCGDSPFQGTPEENVWCGRWDTKL</sequence>
<dbReference type="InterPro" id="IPR001764">
    <property type="entry name" value="Glyco_hydro_3_N"/>
</dbReference>
<comment type="similarity">
    <text evidence="2">Belongs to the glycosyl hydrolase 3 family.</text>
</comment>
<dbReference type="Proteomes" id="UP000886890">
    <property type="component" value="Unassembled WGS sequence"/>
</dbReference>
<evidence type="ECO:0000256" key="4">
    <source>
        <dbReference type="ARBA" id="ARBA00022801"/>
    </source>
</evidence>
<reference evidence="7" key="2">
    <citation type="submission" date="2021-04" db="EMBL/GenBank/DDBJ databases">
        <authorList>
            <person name="Gilroy R."/>
        </authorList>
    </citation>
    <scope>NUCLEOTIDE SEQUENCE</scope>
    <source>
        <strain evidence="7">CHK183-1962</strain>
    </source>
</reference>
<comment type="catalytic activity">
    <reaction evidence="1">
        <text>Hydrolysis of terminal non-reducing N-acetyl-D-hexosamine residues in N-acetyl-beta-D-hexosaminides.</text>
        <dbReference type="EC" id="3.2.1.52"/>
    </reaction>
</comment>
<dbReference type="PANTHER" id="PTHR30480:SF13">
    <property type="entry name" value="BETA-HEXOSAMINIDASE"/>
    <property type="match status" value="1"/>
</dbReference>
<dbReference type="Pfam" id="PF00933">
    <property type="entry name" value="Glyco_hydro_3"/>
    <property type="match status" value="1"/>
</dbReference>